<feature type="non-terminal residue" evidence="1">
    <location>
        <position position="264"/>
    </location>
</feature>
<protein>
    <submittedName>
        <fullName evidence="1">Uncharacterized protein</fullName>
    </submittedName>
</protein>
<dbReference type="GO" id="GO:0017022">
    <property type="term" value="F:myosin binding"/>
    <property type="evidence" value="ECO:0007669"/>
    <property type="project" value="InterPro"/>
</dbReference>
<dbReference type="EMBL" id="AUSU01004191">
    <property type="protein sequence ID" value="EPS65498.1"/>
    <property type="molecule type" value="Genomic_DNA"/>
</dbReference>
<gene>
    <name evidence="1" type="ORF">M569_09281</name>
</gene>
<dbReference type="AlphaFoldDB" id="S8DQZ8"/>
<dbReference type="OrthoDB" id="1047602at2759"/>
<sequence length="264" mass="29547">MILLGEFTISMTSKASSPRREPKGILSLLSEATCEWLLLFLLFVDALLYCLAIRFAKYCKLQTPCILCSRLDTKKRKNGSYWSLLCVEHRGELSSSVCCSVHERFVDANAMCEECLTPVALQNVSNLESYRLLVGKSWVEVDRSLVQNLLVNKNIKLCSSGRRTCSCCGRIFRTRSNADRLFELGTVGLGASKANMKPPLPRAPGRSRFSRRDGLKKRLRDKFTGSTSGNAAALSHVGYTMLKISSDTDSDFHYSEDDDEGDFR</sequence>
<dbReference type="PANTHER" id="PTHR31448:SF55">
    <property type="entry name" value="MYOSIN-BINDING PROTEIN 3-LIKE ISOFORM X1"/>
    <property type="match status" value="1"/>
</dbReference>
<evidence type="ECO:0000313" key="2">
    <source>
        <dbReference type="Proteomes" id="UP000015453"/>
    </source>
</evidence>
<reference evidence="1 2" key="1">
    <citation type="journal article" date="2013" name="BMC Genomics">
        <title>The miniature genome of a carnivorous plant Genlisea aurea contains a low number of genes and short non-coding sequences.</title>
        <authorList>
            <person name="Leushkin E.V."/>
            <person name="Sutormin R.A."/>
            <person name="Nabieva E.R."/>
            <person name="Penin A.A."/>
            <person name="Kondrashov A.S."/>
            <person name="Logacheva M.D."/>
        </authorList>
    </citation>
    <scope>NUCLEOTIDE SEQUENCE [LARGE SCALE GENOMIC DNA]</scope>
</reference>
<comment type="caution">
    <text evidence="1">The sequence shown here is derived from an EMBL/GenBank/DDBJ whole genome shotgun (WGS) entry which is preliminary data.</text>
</comment>
<dbReference type="InterPro" id="IPR039306">
    <property type="entry name" value="MYOB"/>
</dbReference>
<accession>S8DQZ8</accession>
<dbReference type="Proteomes" id="UP000015453">
    <property type="component" value="Unassembled WGS sequence"/>
</dbReference>
<proteinExistence type="predicted"/>
<evidence type="ECO:0000313" key="1">
    <source>
        <dbReference type="EMBL" id="EPS65498.1"/>
    </source>
</evidence>
<dbReference type="PANTHER" id="PTHR31448">
    <property type="entry name" value="MYOSIN-BINDING PROTEIN 2"/>
    <property type="match status" value="1"/>
</dbReference>
<name>S8DQZ8_9LAMI</name>
<organism evidence="1 2">
    <name type="scientific">Genlisea aurea</name>
    <dbReference type="NCBI Taxonomy" id="192259"/>
    <lineage>
        <taxon>Eukaryota</taxon>
        <taxon>Viridiplantae</taxon>
        <taxon>Streptophyta</taxon>
        <taxon>Embryophyta</taxon>
        <taxon>Tracheophyta</taxon>
        <taxon>Spermatophyta</taxon>
        <taxon>Magnoliopsida</taxon>
        <taxon>eudicotyledons</taxon>
        <taxon>Gunneridae</taxon>
        <taxon>Pentapetalae</taxon>
        <taxon>asterids</taxon>
        <taxon>lamiids</taxon>
        <taxon>Lamiales</taxon>
        <taxon>Lentibulariaceae</taxon>
        <taxon>Genlisea</taxon>
    </lineage>
</organism>
<keyword evidence="2" id="KW-1185">Reference proteome</keyword>